<protein>
    <submittedName>
        <fullName evidence="3">Uncharacterized protein</fullName>
    </submittedName>
</protein>
<reference evidence="3 4" key="1">
    <citation type="journal article" date="2003" name="Genome Res.">
        <title>Tropheryma whipplei twist: a human pathogenic Actinobacteria with a reduced genome.</title>
        <authorList>
            <person name="Raoult D."/>
            <person name="Ogata H."/>
            <person name="Audic S."/>
            <person name="Robert C."/>
            <person name="Suhre K."/>
            <person name="Drancourt M."/>
            <person name="Claverie J.-M."/>
        </authorList>
    </citation>
    <scope>NUCLEOTIDE SEQUENCE [LARGE SCALE GENOMIC DNA]</scope>
    <source>
        <strain evidence="3 4">Twist</strain>
    </source>
</reference>
<dbReference type="HOGENOM" id="CLU_003832_0_0_11"/>
<evidence type="ECO:0000256" key="1">
    <source>
        <dbReference type="SAM" id="MobiDB-lite"/>
    </source>
</evidence>
<feature type="transmembrane region" description="Helical" evidence="2">
    <location>
        <begin position="693"/>
        <end position="714"/>
    </location>
</feature>
<keyword evidence="2" id="KW-0812">Transmembrane</keyword>
<keyword evidence="4" id="KW-1185">Reference proteome</keyword>
<sequence length="1241" mass="132258">MWTYTGSDTNQGSGTVTLTITAYDKSSSSTTRAWTVITVGASSCINTQTYCGLIMQNIALDDASTSFTVKAIPNYYDYPSDFKNKLSHRVTLWNYINAGNGVPSISGTEVNNKLTYPTDVLTKGGSGYSSQTTSVPMTVIYTMDTKKNPLPSGLTLITSTVPQYLFTYTRTTTQTYTSTYTSKSPSYSSYPVTITARLVYITKQPYIKAGEGKARHIAISEITAYRTFFTSYTHTIYSYANPSLKARVLLYTQSQSNVSITPILYGSFSISTYVLVDTTGATSGSTGLPKGLSIDTTKGEITGSIDGGVTPGEYKVSFYAFASPVATLRIPSYLVTYTFYVLPSNSSSVHALTSPSRTASVTFMSTTYTNLSYTVTNTTETSPTGSGGLPKGLTLDTTKGEITGSIDTGVTPGEYVAIITVTYSSNSKTEVSPSTVTYTHTFLVDQSTTPSLSNQATGVSIGQTNITITPKTTGYITSYTVASTDATSGGTSANGLPKGLTLNSSGTITGSIDTSVSQGIYTVVVTGTAPTVTNNATTLTSTIVSATYTFLVTSTTPGLSSTATGVSIGQTNITITPTTQGYITSYTVTNTTETSPTGSGGLPKGLTLDTTKGTITGSIDTGVTTGLYKVTITATAPSYSSSATTLTSTIVSAVYTICVYNSLGLAYLGYLVTQPYKDIYNYFKGSDDCGHTAPWVANAAAAGLLGLIGGLAALPTRKSTTKIPTTKKTTTKRTTRRTTQPPITIPKPTATTLTPRTTNRVRFTSRASQLQSNLPFRSNYLSPDLISPSISYTSQDLVVTVYKHASSVYMTQVLGPATYSLPNFVTYDTDPGVNRVPVYLFLNTTDGRLSGSVEANTGTYTFPVVVNGVYTVPYTVVVTELPSQDLVVTVYKHASSVYMTQVLGPATYSLPNFVTYDTDPGVNRVPVYLFLNTTDGRLSGSVEANTGTYTFPVVVNGVYTVPYTVVVTELPSQDLVVTVYKHASSVYMTQVLGPATYSLPNFVTYDTDPGVNRVPVYLFLNTTDGRLSGSVEANTGTYTFPVVVNGVYTVPYTVVVTELPSQDLVVTVYKHASSVYMTQVLGPATYSLPNFVTYDTDPGVNRVPVYLFLNTTDGRLSGSVEANTGTYTFPVVVNGVYTVPYTVVVTELPSQDLVVTVYKHASSVYMTQVLGPATYSLPNFVTYDTDPGVNRVPVYLFLNTTDGRLSGSVEANTGTYTFPVVVNGVYTVPYTVVVTELPSQV</sequence>
<accession>Q83GQ1</accession>
<dbReference type="Pfam" id="PF05345">
    <property type="entry name" value="He_PIG"/>
    <property type="match status" value="9"/>
</dbReference>
<evidence type="ECO:0000256" key="2">
    <source>
        <dbReference type="SAM" id="Phobius"/>
    </source>
</evidence>
<dbReference type="AlphaFoldDB" id="Q83GQ1"/>
<proteinExistence type="predicted"/>
<keyword evidence="2" id="KW-1133">Transmembrane helix</keyword>
<gene>
    <name evidence="3" type="ordered locus">TWT_202</name>
</gene>
<feature type="compositionally biased region" description="Low complexity" evidence="1">
    <location>
        <begin position="737"/>
        <end position="750"/>
    </location>
</feature>
<feature type="transmembrane region" description="Helical" evidence="2">
    <location>
        <begin position="650"/>
        <end position="672"/>
    </location>
</feature>
<feature type="region of interest" description="Disordered" evidence="1">
    <location>
        <begin position="723"/>
        <end position="750"/>
    </location>
</feature>
<organism evidence="3 4">
    <name type="scientific">Tropheryma whipplei (strain Twist)</name>
    <name type="common">Whipple's bacillus</name>
    <dbReference type="NCBI Taxonomy" id="203267"/>
    <lineage>
        <taxon>Bacteria</taxon>
        <taxon>Bacillati</taxon>
        <taxon>Actinomycetota</taxon>
        <taxon>Actinomycetes</taxon>
        <taxon>Micrococcales</taxon>
        <taxon>Tropherymataceae</taxon>
        <taxon>Tropheryma</taxon>
    </lineage>
</organism>
<dbReference type="Proteomes" id="UP000002200">
    <property type="component" value="Chromosome"/>
</dbReference>
<evidence type="ECO:0000313" key="3">
    <source>
        <dbReference type="EMBL" id="AAO44299.1"/>
    </source>
</evidence>
<name>Q83GQ1_TROWT</name>
<dbReference type="EMBL" id="AE014184">
    <property type="protein sequence ID" value="AAO44299.1"/>
    <property type="molecule type" value="Genomic_DNA"/>
</dbReference>
<keyword evidence="2" id="KW-0472">Membrane</keyword>
<evidence type="ECO:0000313" key="4">
    <source>
        <dbReference type="Proteomes" id="UP000002200"/>
    </source>
</evidence>
<dbReference type="KEGG" id="twh:TWT_202"/>